<dbReference type="InterPro" id="IPR023606">
    <property type="entry name" value="CoA-Trfase_III_dom_1_sf"/>
</dbReference>
<dbReference type="InterPro" id="IPR050509">
    <property type="entry name" value="CoA-transferase_III"/>
</dbReference>
<dbReference type="Pfam" id="PF02515">
    <property type="entry name" value="CoA_transf_3"/>
    <property type="match status" value="2"/>
</dbReference>
<name>A0A6J5ZUK3_9ZZZZ</name>
<dbReference type="SUPFAM" id="SSF89796">
    <property type="entry name" value="CoA-transferase family III (CaiB/BaiF)"/>
    <property type="match status" value="2"/>
</dbReference>
<accession>A0A6J5ZUK3</accession>
<dbReference type="PANTHER" id="PTHR48228:SF6">
    <property type="entry name" value="L-CARNITINE COA-TRANSFERASE"/>
    <property type="match status" value="1"/>
</dbReference>
<organism evidence="3">
    <name type="scientific">freshwater metagenome</name>
    <dbReference type="NCBI Taxonomy" id="449393"/>
    <lineage>
        <taxon>unclassified sequences</taxon>
        <taxon>metagenomes</taxon>
        <taxon>ecological metagenomes</taxon>
    </lineage>
</organism>
<dbReference type="EMBL" id="CAESAL010000060">
    <property type="protein sequence ID" value="CAB4344889.1"/>
    <property type="molecule type" value="Genomic_DNA"/>
</dbReference>
<keyword evidence="1" id="KW-0808">Transferase</keyword>
<dbReference type="PANTHER" id="PTHR48228">
    <property type="entry name" value="SUCCINYL-COA--D-CITRAMALATE COA-TRANSFERASE"/>
    <property type="match status" value="1"/>
</dbReference>
<protein>
    <submittedName>
        <fullName evidence="3">Unannotated protein</fullName>
    </submittedName>
</protein>
<dbReference type="Gene3D" id="3.30.1540.10">
    <property type="entry name" value="formyl-coa transferase, domain 3"/>
    <property type="match status" value="2"/>
</dbReference>
<feature type="region of interest" description="Disordered" evidence="2">
    <location>
        <begin position="1"/>
        <end position="23"/>
    </location>
</feature>
<dbReference type="GO" id="GO:0016740">
    <property type="term" value="F:transferase activity"/>
    <property type="evidence" value="ECO:0007669"/>
    <property type="project" value="UniProtKB-KW"/>
</dbReference>
<reference evidence="3" key="1">
    <citation type="submission" date="2020-05" db="EMBL/GenBank/DDBJ databases">
        <authorList>
            <person name="Chiriac C."/>
            <person name="Salcher M."/>
            <person name="Ghai R."/>
            <person name="Kavagutti S V."/>
        </authorList>
    </citation>
    <scope>NUCLEOTIDE SEQUENCE</scope>
</reference>
<evidence type="ECO:0000256" key="1">
    <source>
        <dbReference type="ARBA" id="ARBA00022679"/>
    </source>
</evidence>
<feature type="compositionally biased region" description="Polar residues" evidence="2">
    <location>
        <begin position="1"/>
        <end position="11"/>
    </location>
</feature>
<dbReference type="AlphaFoldDB" id="A0A6J5ZUK3"/>
<evidence type="ECO:0000313" key="3">
    <source>
        <dbReference type="EMBL" id="CAB4344889.1"/>
    </source>
</evidence>
<dbReference type="InterPro" id="IPR003673">
    <property type="entry name" value="CoA-Trfase_fam_III"/>
</dbReference>
<dbReference type="Gene3D" id="3.40.50.10540">
    <property type="entry name" value="Crotonobetainyl-coa:carnitine coa-transferase, domain 1"/>
    <property type="match status" value="2"/>
</dbReference>
<gene>
    <name evidence="3" type="ORF">UFOPK3331_01432</name>
</gene>
<proteinExistence type="predicted"/>
<evidence type="ECO:0000256" key="2">
    <source>
        <dbReference type="SAM" id="MobiDB-lite"/>
    </source>
</evidence>
<sequence>MSNTTNAPKSTNSSNGSGGASRRPLEGLRVVDLTVINGELCPRLLSDLGAEVIKVESPEGSPARHYAPVRKGISLSFAVNNAGKLGVALDLSAAADVAKLHELLDHADVVVTSGPEVAPGVSVQMVADNHPHLVVAAVTPYGLTGPWAGRVITDQVLSATGGMTFKAGAFNREPLPAPSQFSNDVAASVATWATLCALWQREETGAGQLLDISLNESLSQCADWSLPNYTARVLAGNATPEFRNGSGPVYPIFKCRDGYVRLIVLSPPQWREMRAWLGEPEYLQDEEYESFPGRFAIADAILNPLYEELFADLSVEEVSAKAQERGIVCTPVYDAPRALSNEHFDSRGTFQSMELAPGVVAQMASGYFEFNGNRVGPQTPPPTIGQHNEQVFASLGEKRTAKAKSAPSLPLAGLRVMDFGQGAVGVEAGRLFGEYGADVIKIETRSHYDFIRVVTGTEMGPSFASSSRSKRGFGVNAKFPEGRQLLLDLVKESDVVIENVTTGAMDALGIGYADLSAANPGVAMVASQLMGSRGVWAHWRGYGPSTQAPGGVSFLWSYENEDEPAGTASVFPDHFVGRLSACGALATLIGRSRGTVPGGHIEIAQCEAVVGSIADLLAAESIEPGSVRPMGVHSEQAAPGAMYRCASEIDATGNENAEMWVAISCRDDADWTALCGVIGQPALATDARYLTFADRTAAAAELDAIIGEWAMSRNRFEIADACQAVGVPAGPMLTSPDLLVNEHFIERGFLVEIDQPGVGVFTLEGPAFIASGMTEPVESPAPWLGEHSVAICRDLLGRDEVTIDDYISRGIVEVTPPAGK</sequence>
<dbReference type="InterPro" id="IPR044855">
    <property type="entry name" value="CoA-Trfase_III_dom3_sf"/>
</dbReference>